<accession>A0A066WV48</accession>
<dbReference type="CDD" id="cd02932">
    <property type="entry name" value="OYE_YqiM_FMN"/>
    <property type="match status" value="1"/>
</dbReference>
<protein>
    <submittedName>
        <fullName evidence="3">Putative NADH:flavin oxidoreductase/NADH oxidase</fullName>
    </submittedName>
</protein>
<dbReference type="AlphaFoldDB" id="A0A066WV48"/>
<evidence type="ECO:0000313" key="4">
    <source>
        <dbReference type="Proteomes" id="UP000027238"/>
    </source>
</evidence>
<dbReference type="PANTHER" id="PTHR43303">
    <property type="entry name" value="NADPH DEHYDROGENASE C23G7.10C-RELATED"/>
    <property type="match status" value="1"/>
</dbReference>
<dbReference type="InterPro" id="IPR013785">
    <property type="entry name" value="Aldolase_TIM"/>
</dbReference>
<dbReference type="PANTHER" id="PTHR43303:SF2">
    <property type="entry name" value="INDOLEAMINE 2,3-DIOXYGENASE PYRROLE 2,3-DIOXYGENASE (AFU_ORTHOLOGUE AFUA_5G01450"/>
    <property type="match status" value="1"/>
</dbReference>
<gene>
    <name evidence="3" type="ORF">CSUB01_11039</name>
</gene>
<feature type="region of interest" description="Disordered" evidence="1">
    <location>
        <begin position="1"/>
        <end position="29"/>
    </location>
</feature>
<organism evidence="3 4">
    <name type="scientific">Colletotrichum sublineola</name>
    <name type="common">Sorghum anthracnose fungus</name>
    <dbReference type="NCBI Taxonomy" id="1173701"/>
    <lineage>
        <taxon>Eukaryota</taxon>
        <taxon>Fungi</taxon>
        <taxon>Dikarya</taxon>
        <taxon>Ascomycota</taxon>
        <taxon>Pezizomycotina</taxon>
        <taxon>Sordariomycetes</taxon>
        <taxon>Hypocreomycetidae</taxon>
        <taxon>Glomerellales</taxon>
        <taxon>Glomerellaceae</taxon>
        <taxon>Colletotrichum</taxon>
        <taxon>Colletotrichum graminicola species complex</taxon>
    </lineage>
</organism>
<sequence>MTGTATKAAPGVPFWTPAQEPPAGTPVDASSAPTLFQPLQIRDVTINNRIWVSPMCQYSAEGGYLTDYHLVHLGQFALHGAALTIIEATAVEPRGRISPQDVGLWKDSQVAPLKRVVDFIHSQNQAVAIQLAHAGRKASTLAPWIRETDGRYLAHENEGGWPDDCVAPSAIPYDKDWPMPRELTVEEIEGLVKSFANAAKRAIEAGVDVIEIHSAHGYLFTQFLSPLTNKRTDQYGGSFENRTRFLFETLKAVRDVMPSGMPLFLRISATEWMEYAGNPSWTIEDSIRLAKLLPEAGVDLLDVSSGGNNPAAKMEIEPYYQVSLAGRIRAALEAEGKKLLIGAVGMISSGEMARGIVQAKRAKEHAEVNRQNGAGQENVATLEVDEEHGQVTQADAVLVARQFLREPNFVYKIADEIGVNVKWANQYQRANLRKY</sequence>
<evidence type="ECO:0000313" key="3">
    <source>
        <dbReference type="EMBL" id="KDN60748.1"/>
    </source>
</evidence>
<dbReference type="GO" id="GO:0010181">
    <property type="term" value="F:FMN binding"/>
    <property type="evidence" value="ECO:0007669"/>
    <property type="project" value="InterPro"/>
</dbReference>
<keyword evidence="4" id="KW-1185">Reference proteome</keyword>
<feature type="domain" description="NADH:flavin oxidoreductase/NADH oxidase N-terminal" evidence="2">
    <location>
        <begin position="35"/>
        <end position="362"/>
    </location>
</feature>
<dbReference type="Proteomes" id="UP000027238">
    <property type="component" value="Unassembled WGS sequence"/>
</dbReference>
<evidence type="ECO:0000256" key="1">
    <source>
        <dbReference type="SAM" id="MobiDB-lite"/>
    </source>
</evidence>
<dbReference type="GO" id="GO:0003959">
    <property type="term" value="F:NADPH dehydrogenase activity"/>
    <property type="evidence" value="ECO:0007669"/>
    <property type="project" value="InterPro"/>
</dbReference>
<dbReference type="SUPFAM" id="SSF51395">
    <property type="entry name" value="FMN-linked oxidoreductases"/>
    <property type="match status" value="1"/>
</dbReference>
<reference evidence="4" key="1">
    <citation type="journal article" date="2014" name="Genome Announc.">
        <title>Draft genome sequence of Colletotrichum sublineola, a destructive pathogen of cultivated sorghum.</title>
        <authorList>
            <person name="Baroncelli R."/>
            <person name="Sanz-Martin J.M."/>
            <person name="Rech G.E."/>
            <person name="Sukno S.A."/>
            <person name="Thon M.R."/>
        </authorList>
    </citation>
    <scope>NUCLEOTIDE SEQUENCE [LARGE SCALE GENOMIC DNA]</scope>
    <source>
        <strain evidence="4">TX430BB</strain>
    </source>
</reference>
<dbReference type="InterPro" id="IPR001155">
    <property type="entry name" value="OxRdtase_FMN_N"/>
</dbReference>
<proteinExistence type="predicted"/>
<dbReference type="Pfam" id="PF00724">
    <property type="entry name" value="Oxidored_FMN"/>
    <property type="match status" value="1"/>
</dbReference>
<dbReference type="OMA" id="EPHTNYQ"/>
<comment type="caution">
    <text evidence="3">The sequence shown here is derived from an EMBL/GenBank/DDBJ whole genome shotgun (WGS) entry which is preliminary data.</text>
</comment>
<dbReference type="STRING" id="1173701.A0A066WV48"/>
<dbReference type="GO" id="GO:0050661">
    <property type="term" value="F:NADP binding"/>
    <property type="evidence" value="ECO:0007669"/>
    <property type="project" value="InterPro"/>
</dbReference>
<dbReference type="OrthoDB" id="72788at2759"/>
<dbReference type="Gene3D" id="3.20.20.70">
    <property type="entry name" value="Aldolase class I"/>
    <property type="match status" value="1"/>
</dbReference>
<dbReference type="InterPro" id="IPR044152">
    <property type="entry name" value="YqjM-like"/>
</dbReference>
<dbReference type="HOGENOM" id="CLU_012153_2_0_1"/>
<dbReference type="eggNOG" id="KOG0134">
    <property type="taxonomic scope" value="Eukaryota"/>
</dbReference>
<evidence type="ECO:0000259" key="2">
    <source>
        <dbReference type="Pfam" id="PF00724"/>
    </source>
</evidence>
<dbReference type="EMBL" id="JMSE01001478">
    <property type="protein sequence ID" value="KDN60748.1"/>
    <property type="molecule type" value="Genomic_DNA"/>
</dbReference>
<name>A0A066WV48_COLSU</name>